<dbReference type="EMBL" id="JAAAJA010000022">
    <property type="protein sequence ID" value="KAG0266079.1"/>
    <property type="molecule type" value="Genomic_DNA"/>
</dbReference>
<keyword evidence="3" id="KW-0274">FAD</keyword>
<comment type="caution">
    <text evidence="6">The sequence shown here is derived from an EMBL/GenBank/DDBJ whole genome shotgun (WGS) entry which is preliminary data.</text>
</comment>
<evidence type="ECO:0000256" key="1">
    <source>
        <dbReference type="ARBA" id="ARBA00007992"/>
    </source>
</evidence>
<dbReference type="GO" id="GO:0004497">
    <property type="term" value="F:monooxygenase activity"/>
    <property type="evidence" value="ECO:0007669"/>
    <property type="project" value="InterPro"/>
</dbReference>
<comment type="similarity">
    <text evidence="1">Belongs to the paxM FAD-dependent monooxygenase family.</text>
</comment>
<dbReference type="PANTHER" id="PTHR47356:SF2">
    <property type="entry name" value="FAD-BINDING DOMAIN-CONTAINING PROTEIN-RELATED"/>
    <property type="match status" value="1"/>
</dbReference>
<dbReference type="GO" id="GO:0071949">
    <property type="term" value="F:FAD binding"/>
    <property type="evidence" value="ECO:0007669"/>
    <property type="project" value="InterPro"/>
</dbReference>
<sequence length="444" mass="49627">MASSQLKVLIVGAGLGGLTLGLLLEQAGIPYTILEKHGGDLIPLGSSISLNQAIQPLFEQLGMLPELEAISKPISSMTFLKESMSKIGSLDLYSDSQRPSLYKLLLSRIPLEKIITGKRVCDLEQTQDGALVRCTDGSSFLADILVGADGAYSSVRRCLYRDLKTKNLLPKPDMAPLAFDHHCLVGVTDPIDPIYFPDLARDTCDMMVVIGKDKPYSWWLIPLKMNRIAWRVTYNLPTTQIRQDHQLGSSDWGPEQVEEMANACRDFICPYGGTLADVIDKTPKERISKVLLEEKFFETWYYHRTVLLGDACHKGAAQAMMDAISLANFLYEIPSTSPQDIRMTFEAYYKERVAFGKAAVQGSRHMGRLAGGHKWTESLVRNMFLNILPSKVQQTVLDRMLFHRPQATFLPMAPDRGEFRAKAQTPSKRIQPLSGLCLRLSQQN</sequence>
<name>A0A9P6UAD6_9FUNG</name>
<dbReference type="InterPro" id="IPR036188">
    <property type="entry name" value="FAD/NAD-bd_sf"/>
</dbReference>
<dbReference type="Gene3D" id="3.50.50.60">
    <property type="entry name" value="FAD/NAD(P)-binding domain"/>
    <property type="match status" value="1"/>
</dbReference>
<accession>A0A9P6UAD6</accession>
<protein>
    <recommendedName>
        <fullName evidence="5">FAD-binding domain-containing protein</fullName>
    </recommendedName>
</protein>
<dbReference type="InterPro" id="IPR050562">
    <property type="entry name" value="FAD_mOase_fung"/>
</dbReference>
<dbReference type="InterPro" id="IPR002938">
    <property type="entry name" value="FAD-bd"/>
</dbReference>
<gene>
    <name evidence="6" type="ORF">BG011_003287</name>
</gene>
<evidence type="ECO:0000313" key="6">
    <source>
        <dbReference type="EMBL" id="KAG0266079.1"/>
    </source>
</evidence>
<keyword evidence="7" id="KW-1185">Reference proteome</keyword>
<dbReference type="OrthoDB" id="655030at2759"/>
<reference evidence="6" key="1">
    <citation type="journal article" date="2020" name="Fungal Divers.">
        <title>Resolving the Mortierellaceae phylogeny through synthesis of multi-gene phylogenetics and phylogenomics.</title>
        <authorList>
            <person name="Vandepol N."/>
            <person name="Liber J."/>
            <person name="Desiro A."/>
            <person name="Na H."/>
            <person name="Kennedy M."/>
            <person name="Barry K."/>
            <person name="Grigoriev I.V."/>
            <person name="Miller A.N."/>
            <person name="O'Donnell K."/>
            <person name="Stajich J.E."/>
            <person name="Bonito G."/>
        </authorList>
    </citation>
    <scope>NUCLEOTIDE SEQUENCE</scope>
    <source>
        <strain evidence="6">KOD948</strain>
    </source>
</reference>
<evidence type="ECO:0000313" key="7">
    <source>
        <dbReference type="Proteomes" id="UP000726737"/>
    </source>
</evidence>
<keyword evidence="4" id="KW-0560">Oxidoreductase</keyword>
<evidence type="ECO:0000256" key="3">
    <source>
        <dbReference type="ARBA" id="ARBA00022827"/>
    </source>
</evidence>
<feature type="domain" description="FAD-binding" evidence="5">
    <location>
        <begin position="6"/>
        <end position="362"/>
    </location>
</feature>
<dbReference type="Proteomes" id="UP000726737">
    <property type="component" value="Unassembled WGS sequence"/>
</dbReference>
<evidence type="ECO:0000259" key="5">
    <source>
        <dbReference type="Pfam" id="PF01494"/>
    </source>
</evidence>
<dbReference type="SUPFAM" id="SSF51905">
    <property type="entry name" value="FAD/NAD(P)-binding domain"/>
    <property type="match status" value="1"/>
</dbReference>
<dbReference type="Pfam" id="PF01494">
    <property type="entry name" value="FAD_binding_3"/>
    <property type="match status" value="1"/>
</dbReference>
<organism evidence="6 7">
    <name type="scientific">Mortierella polycephala</name>
    <dbReference type="NCBI Taxonomy" id="41804"/>
    <lineage>
        <taxon>Eukaryota</taxon>
        <taxon>Fungi</taxon>
        <taxon>Fungi incertae sedis</taxon>
        <taxon>Mucoromycota</taxon>
        <taxon>Mortierellomycotina</taxon>
        <taxon>Mortierellomycetes</taxon>
        <taxon>Mortierellales</taxon>
        <taxon>Mortierellaceae</taxon>
        <taxon>Mortierella</taxon>
    </lineage>
</organism>
<evidence type="ECO:0000256" key="4">
    <source>
        <dbReference type="ARBA" id="ARBA00023002"/>
    </source>
</evidence>
<keyword evidence="2" id="KW-0285">Flavoprotein</keyword>
<proteinExistence type="inferred from homology"/>
<dbReference type="AlphaFoldDB" id="A0A9P6UAD6"/>
<evidence type="ECO:0000256" key="2">
    <source>
        <dbReference type="ARBA" id="ARBA00022630"/>
    </source>
</evidence>
<dbReference type="PANTHER" id="PTHR47356">
    <property type="entry name" value="FAD-DEPENDENT MONOOXYGENASE ASQG-RELATED"/>
    <property type="match status" value="1"/>
</dbReference>
<dbReference type="PRINTS" id="PR00420">
    <property type="entry name" value="RNGMNOXGNASE"/>
</dbReference>